<evidence type="ECO:0000313" key="4">
    <source>
        <dbReference type="Proteomes" id="UP000321491"/>
    </source>
</evidence>
<accession>A0A511UWJ1</accession>
<dbReference type="SUPFAM" id="SSF52540">
    <property type="entry name" value="P-loop containing nucleoside triphosphate hydrolases"/>
    <property type="match status" value="1"/>
</dbReference>
<dbReference type="PANTHER" id="PTHR22674:SF6">
    <property type="entry name" value="NTPASE KAP FAMILY P-LOOP DOMAIN-CONTAINING PROTEIN 1"/>
    <property type="match status" value="1"/>
</dbReference>
<dbReference type="OrthoDB" id="88903at2"/>
<dbReference type="Proteomes" id="UP000321491">
    <property type="component" value="Unassembled WGS sequence"/>
</dbReference>
<keyword evidence="4" id="KW-1185">Reference proteome</keyword>
<dbReference type="Gene3D" id="3.40.50.300">
    <property type="entry name" value="P-loop containing nucleotide triphosphate hydrolases"/>
    <property type="match status" value="1"/>
</dbReference>
<feature type="coiled-coil region" evidence="1">
    <location>
        <begin position="342"/>
        <end position="369"/>
    </location>
</feature>
<dbReference type="EMBL" id="BJXW01000011">
    <property type="protein sequence ID" value="GEN30977.1"/>
    <property type="molecule type" value="Genomic_DNA"/>
</dbReference>
<protein>
    <submittedName>
        <fullName evidence="3">NTPase</fullName>
    </submittedName>
</protein>
<organism evidence="3 4">
    <name type="scientific">Cerasibacillus quisquiliarum</name>
    <dbReference type="NCBI Taxonomy" id="227865"/>
    <lineage>
        <taxon>Bacteria</taxon>
        <taxon>Bacillati</taxon>
        <taxon>Bacillota</taxon>
        <taxon>Bacilli</taxon>
        <taxon>Bacillales</taxon>
        <taxon>Bacillaceae</taxon>
        <taxon>Cerasibacillus</taxon>
    </lineage>
</organism>
<dbReference type="InterPro" id="IPR052754">
    <property type="entry name" value="NTPase_KAP_P-loop"/>
</dbReference>
<evidence type="ECO:0000259" key="2">
    <source>
        <dbReference type="Pfam" id="PF07693"/>
    </source>
</evidence>
<evidence type="ECO:0000313" key="3">
    <source>
        <dbReference type="EMBL" id="GEN30977.1"/>
    </source>
</evidence>
<feature type="coiled-coil region" evidence="1">
    <location>
        <begin position="139"/>
        <end position="173"/>
    </location>
</feature>
<proteinExistence type="predicted"/>
<dbReference type="AlphaFoldDB" id="A0A511UWJ1"/>
<evidence type="ECO:0000256" key="1">
    <source>
        <dbReference type="SAM" id="Coils"/>
    </source>
</evidence>
<name>A0A511UWJ1_9BACI</name>
<dbReference type="InterPro" id="IPR011646">
    <property type="entry name" value="KAP_P-loop"/>
</dbReference>
<dbReference type="InterPro" id="IPR027417">
    <property type="entry name" value="P-loop_NTPase"/>
</dbReference>
<feature type="domain" description="KAP NTPase" evidence="2">
    <location>
        <begin position="23"/>
        <end position="293"/>
    </location>
</feature>
<dbReference type="RefSeq" id="WP_146936739.1">
    <property type="nucleotide sequence ID" value="NZ_BJXW01000011.1"/>
</dbReference>
<comment type="caution">
    <text evidence="3">The sequence shown here is derived from an EMBL/GenBank/DDBJ whole genome shotgun (WGS) entry which is preliminary data.</text>
</comment>
<reference evidence="3 4" key="1">
    <citation type="submission" date="2019-07" db="EMBL/GenBank/DDBJ databases">
        <title>Whole genome shotgun sequence of Cerasibacillus quisquiliarum NBRC 102429.</title>
        <authorList>
            <person name="Hosoyama A."/>
            <person name="Uohara A."/>
            <person name="Ohji S."/>
            <person name="Ichikawa N."/>
        </authorList>
    </citation>
    <scope>NUCLEOTIDE SEQUENCE [LARGE SCALE GENOMIC DNA]</scope>
    <source>
        <strain evidence="3 4">NBRC 102429</strain>
    </source>
</reference>
<dbReference type="PANTHER" id="PTHR22674">
    <property type="entry name" value="NTPASE, KAP FAMILY P-LOOP DOMAIN-CONTAINING 1"/>
    <property type="match status" value="1"/>
</dbReference>
<sequence>MEQNYSSDAPIIDPSLDKFNRYPFAQRISSVISQRKDPSSIVVGIYGAWGEGKTSVLNFIEKELQDEIDVVCLRFNPWRFGNEDEMLVNFFYDLANAIDQNIQTGKEKVGEFLEKYAKLPATLLGKTEIAEGIVSLFSKADVEELRVRIEELLEHEKKRIVILVDDIDRLEKKEIHAVFRLVKLTADIKYTAYVLAFDKHVVSSALQERYGSDNGGTGNSFLEKIIQVPLHLPQIDFEDLRSFCFREIDEVLKFSKINLSKSEVTQFANYFTKGIEPHLKTPRQAKLYTNILMFSLPILRNEVNTVDLMLIEGVRVFIPKVYSLIRDNKGLFLNDIKSGFGHNHDEKEKERRKQQIEEALKEYSKEESKQIIDLLCFLFPKLNNIFNNVHYGSDWEQEWSEKQRICSPQYFQRYFTYAITSRDVSDQEINAILELSTNYSVDVVVDKIKEVMNKRNAETFISKLRRLSKNFTSIQSKNLALSISRLGSMLPNPEQLFQFMNPFGQGAMFIGDCIENLDTEEERFKFAEKIIYSADSLSFAAECLFGFRRDTEEHPNPKGFSKEEYMDLAVKLSNRISRDLSDEGRIEVNKLKSFPSLLSIWNEYGETGEASEFIKKQIDDNHDFVFELLNAYTPTAFGEFGSKKSSLERENYDSIKRIIDPLIIVEAINKVYPNLSIDEKYPRFLEGVSRNEELSRQFLWLHNYVQKGKQH</sequence>
<gene>
    <name evidence="3" type="ORF">CQU01_12150</name>
</gene>
<keyword evidence="1" id="KW-0175">Coiled coil</keyword>
<dbReference type="Pfam" id="PF07693">
    <property type="entry name" value="KAP_NTPase"/>
    <property type="match status" value="1"/>
</dbReference>